<organism evidence="3">
    <name type="scientific">Helicotheca tamesis</name>
    <dbReference type="NCBI Taxonomy" id="374047"/>
    <lineage>
        <taxon>Eukaryota</taxon>
        <taxon>Sar</taxon>
        <taxon>Stramenopiles</taxon>
        <taxon>Ochrophyta</taxon>
        <taxon>Bacillariophyta</taxon>
        <taxon>Mediophyceae</taxon>
        <taxon>Lithodesmiophycidae</taxon>
        <taxon>Lithodesmiales</taxon>
        <taxon>Lithodesmiaceae</taxon>
        <taxon>Helicotheca</taxon>
    </lineage>
</organism>
<feature type="chain" id="PRO_5031036331" evidence="2">
    <location>
        <begin position="21"/>
        <end position="250"/>
    </location>
</feature>
<evidence type="ECO:0000256" key="1">
    <source>
        <dbReference type="SAM" id="Coils"/>
    </source>
</evidence>
<gene>
    <name evidence="3" type="ORF">HTAM1171_LOCUS3997</name>
</gene>
<dbReference type="AlphaFoldDB" id="A0A7S2H7L9"/>
<feature type="coiled-coil region" evidence="1">
    <location>
        <begin position="47"/>
        <end position="76"/>
    </location>
</feature>
<sequence>MFINTFALFGLLSLVARVNAAEHEENEVGVTKERGLGANKYQKKLDKKLLKKEKKALRAKKKVEKKKKNKKNKQCKLTACIETSEWTGKKDYCGNDYHQKDTWNYLHRERELWYNDVSGKVSLNFDHYDPNHIPLGYHTDNYAPDFLFSFDLVGLPAYTKGDVKVVDEDYCECIHPSYVSAFYDHYKMRKNSWDFTAGYRTGQKGTDSKQMWVNDGYDCYEHIGKAVYVELPDSHGSYGCGILYKGDHKC</sequence>
<keyword evidence="1" id="KW-0175">Coiled coil</keyword>
<accession>A0A7S2H7L9</accession>
<reference evidence="3" key="1">
    <citation type="submission" date="2021-01" db="EMBL/GenBank/DDBJ databases">
        <authorList>
            <person name="Corre E."/>
            <person name="Pelletier E."/>
            <person name="Niang G."/>
            <person name="Scheremetjew M."/>
            <person name="Finn R."/>
            <person name="Kale V."/>
            <person name="Holt S."/>
            <person name="Cochrane G."/>
            <person name="Meng A."/>
            <person name="Brown T."/>
            <person name="Cohen L."/>
        </authorList>
    </citation>
    <scope>NUCLEOTIDE SEQUENCE</scope>
    <source>
        <strain evidence="3">CCMP826</strain>
    </source>
</reference>
<feature type="signal peptide" evidence="2">
    <location>
        <begin position="1"/>
        <end position="20"/>
    </location>
</feature>
<protein>
    <submittedName>
        <fullName evidence="3">Uncharacterized protein</fullName>
    </submittedName>
</protein>
<name>A0A7S2H7L9_9STRA</name>
<dbReference type="EMBL" id="HBGV01006561">
    <property type="protein sequence ID" value="CAD9482743.1"/>
    <property type="molecule type" value="Transcribed_RNA"/>
</dbReference>
<keyword evidence="2" id="KW-0732">Signal</keyword>
<evidence type="ECO:0000313" key="3">
    <source>
        <dbReference type="EMBL" id="CAD9482743.1"/>
    </source>
</evidence>
<proteinExistence type="predicted"/>
<evidence type="ECO:0000256" key="2">
    <source>
        <dbReference type="SAM" id="SignalP"/>
    </source>
</evidence>